<dbReference type="Proteomes" id="UP000276128">
    <property type="component" value="Unassembled WGS sequence"/>
</dbReference>
<dbReference type="SMART" id="SM00448">
    <property type="entry name" value="REC"/>
    <property type="match status" value="1"/>
</dbReference>
<dbReference type="InterPro" id="IPR020449">
    <property type="entry name" value="Tscrpt_reg_AraC-type_HTH"/>
</dbReference>
<feature type="modified residue" description="4-aspartylphosphate" evidence="4">
    <location>
        <position position="56"/>
    </location>
</feature>
<dbReference type="GO" id="GO:0043565">
    <property type="term" value="F:sequence-specific DNA binding"/>
    <property type="evidence" value="ECO:0007669"/>
    <property type="project" value="InterPro"/>
</dbReference>
<keyword evidence="4" id="KW-0597">Phosphoprotein</keyword>
<feature type="domain" description="Response regulatory" evidence="6">
    <location>
        <begin position="4"/>
        <end position="121"/>
    </location>
</feature>
<keyword evidence="3" id="KW-0804">Transcription</keyword>
<dbReference type="RefSeq" id="WP_126140078.1">
    <property type="nucleotide sequence ID" value="NZ_RXHU01000015.1"/>
</dbReference>
<dbReference type="PROSITE" id="PS00041">
    <property type="entry name" value="HTH_ARAC_FAMILY_1"/>
    <property type="match status" value="1"/>
</dbReference>
<dbReference type="PANTHER" id="PTHR43280">
    <property type="entry name" value="ARAC-FAMILY TRANSCRIPTIONAL REGULATOR"/>
    <property type="match status" value="1"/>
</dbReference>
<proteinExistence type="predicted"/>
<keyword evidence="8" id="KW-1185">Reference proteome</keyword>
<dbReference type="InterPro" id="IPR018060">
    <property type="entry name" value="HTH_AraC"/>
</dbReference>
<protein>
    <submittedName>
        <fullName evidence="7">Response regulator</fullName>
    </submittedName>
</protein>
<dbReference type="PROSITE" id="PS01124">
    <property type="entry name" value="HTH_ARAC_FAMILY_2"/>
    <property type="match status" value="1"/>
</dbReference>
<dbReference type="CDD" id="cd17536">
    <property type="entry name" value="REC_YesN-like"/>
    <property type="match status" value="1"/>
</dbReference>
<evidence type="ECO:0000256" key="4">
    <source>
        <dbReference type="PROSITE-ProRule" id="PRU00169"/>
    </source>
</evidence>
<keyword evidence="1" id="KW-0805">Transcription regulation</keyword>
<dbReference type="InterPro" id="IPR001789">
    <property type="entry name" value="Sig_transdc_resp-reg_receiver"/>
</dbReference>
<dbReference type="PRINTS" id="PR00032">
    <property type="entry name" value="HTHARAC"/>
</dbReference>
<dbReference type="PANTHER" id="PTHR43280:SF28">
    <property type="entry name" value="HTH-TYPE TRANSCRIPTIONAL ACTIVATOR RHAS"/>
    <property type="match status" value="1"/>
</dbReference>
<keyword evidence="2" id="KW-0238">DNA-binding</keyword>
<dbReference type="SMART" id="SM00342">
    <property type="entry name" value="HTH_ARAC"/>
    <property type="match status" value="1"/>
</dbReference>
<comment type="caution">
    <text evidence="7">The sequence shown here is derived from an EMBL/GenBank/DDBJ whole genome shotgun (WGS) entry which is preliminary data.</text>
</comment>
<accession>A0A430JHW5</accession>
<evidence type="ECO:0000313" key="8">
    <source>
        <dbReference type="Proteomes" id="UP000276128"/>
    </source>
</evidence>
<dbReference type="EMBL" id="RXHU01000015">
    <property type="protein sequence ID" value="RTE10615.1"/>
    <property type="molecule type" value="Genomic_DNA"/>
</dbReference>
<dbReference type="PROSITE" id="PS50110">
    <property type="entry name" value="RESPONSE_REGULATORY"/>
    <property type="match status" value="1"/>
</dbReference>
<dbReference type="InterPro" id="IPR009057">
    <property type="entry name" value="Homeodomain-like_sf"/>
</dbReference>
<dbReference type="InterPro" id="IPR018062">
    <property type="entry name" value="HTH_AraC-typ_CS"/>
</dbReference>
<evidence type="ECO:0000313" key="7">
    <source>
        <dbReference type="EMBL" id="RTE10615.1"/>
    </source>
</evidence>
<evidence type="ECO:0000256" key="1">
    <source>
        <dbReference type="ARBA" id="ARBA00023015"/>
    </source>
</evidence>
<gene>
    <name evidence="7" type="ORF">EJQ19_04890</name>
</gene>
<dbReference type="InterPro" id="IPR011006">
    <property type="entry name" value="CheY-like_superfamily"/>
</dbReference>
<name>A0A430JHW5_9BACL</name>
<dbReference type="SUPFAM" id="SSF52172">
    <property type="entry name" value="CheY-like"/>
    <property type="match status" value="1"/>
</dbReference>
<dbReference type="Gene3D" id="1.10.10.60">
    <property type="entry name" value="Homeodomain-like"/>
    <property type="match status" value="2"/>
</dbReference>
<organism evidence="7 8">
    <name type="scientific">Paenibacillus whitsoniae</name>
    <dbReference type="NCBI Taxonomy" id="2496558"/>
    <lineage>
        <taxon>Bacteria</taxon>
        <taxon>Bacillati</taxon>
        <taxon>Bacillota</taxon>
        <taxon>Bacilli</taxon>
        <taxon>Bacillales</taxon>
        <taxon>Paenibacillaceae</taxon>
        <taxon>Paenibacillus</taxon>
    </lineage>
</organism>
<dbReference type="GO" id="GO:0000160">
    <property type="term" value="P:phosphorelay signal transduction system"/>
    <property type="evidence" value="ECO:0007669"/>
    <property type="project" value="InterPro"/>
</dbReference>
<dbReference type="GO" id="GO:0003700">
    <property type="term" value="F:DNA-binding transcription factor activity"/>
    <property type="evidence" value="ECO:0007669"/>
    <property type="project" value="InterPro"/>
</dbReference>
<reference evidence="7 8" key="1">
    <citation type="submission" date="2018-12" db="EMBL/GenBank/DDBJ databases">
        <title>Bacillus ochoae sp. nov., Paenibacillus whitsoniae sp. nov., Paenibacillus spiritus sp. nov. Isolated from the Mars Exploration Rover during spacecraft assembly.</title>
        <authorList>
            <person name="Seuylemezian A."/>
            <person name="Vaishampayan P."/>
        </authorList>
    </citation>
    <scope>NUCLEOTIDE SEQUENCE [LARGE SCALE GENOMIC DNA]</scope>
    <source>
        <strain evidence="7 8">MER 54</strain>
    </source>
</reference>
<dbReference type="AlphaFoldDB" id="A0A430JHW5"/>
<dbReference type="Pfam" id="PF12833">
    <property type="entry name" value="HTH_18"/>
    <property type="match status" value="1"/>
</dbReference>
<dbReference type="Pfam" id="PF00072">
    <property type="entry name" value="Response_reg"/>
    <property type="match status" value="1"/>
</dbReference>
<dbReference type="SUPFAM" id="SSF46689">
    <property type="entry name" value="Homeodomain-like"/>
    <property type="match status" value="2"/>
</dbReference>
<dbReference type="Gene3D" id="3.40.50.2300">
    <property type="match status" value="1"/>
</dbReference>
<dbReference type="OrthoDB" id="9794370at2"/>
<evidence type="ECO:0000256" key="2">
    <source>
        <dbReference type="ARBA" id="ARBA00023125"/>
    </source>
</evidence>
<feature type="domain" description="HTH araC/xylS-type" evidence="5">
    <location>
        <begin position="412"/>
        <end position="510"/>
    </location>
</feature>
<evidence type="ECO:0000256" key="3">
    <source>
        <dbReference type="ARBA" id="ARBA00023163"/>
    </source>
</evidence>
<evidence type="ECO:0000259" key="5">
    <source>
        <dbReference type="PROSITE" id="PS01124"/>
    </source>
</evidence>
<evidence type="ECO:0000259" key="6">
    <source>
        <dbReference type="PROSITE" id="PS50110"/>
    </source>
</evidence>
<sequence>MKGKVLIVDDEPLIRRGLMKMIAASQTGWSVAGEADNGMEAMALIEELRPDLVITDIRMPEMDGVELCRHISELERPIDVMVLTAYKDFEFAQAALRYGAIDFLLKPLSAEELTKPLAKAFKLFTERQEELVRSLAEQNRLLEHTLRAWLLGLPLEEAAVRRLRRTCEGRALLVFTVDSYTPAGKDYRREDARLLQFAVLNVMQELFAQAGGEGTIVSVKHDVFAVAAAGAAAELDAYAGQATGMAHALLGLTLRSERVDSASFAALYGCLAGSPQDAAQSKHDPLVPDHAERSKSIQAEAVAYIVQGQIELLRSYWEGLIAAAAAMTPSDAKLEGLAIALAMEAARKRVLEPSADGSPAGHAEDPGLGVWIEALQPLREAQEVAHWLRAQAQAFMYQLNSWLAGKNDKLLDKAVRYIEQHYKGDCSIHDVAQHVHLSVSYFSNLFKKETGESYTNYLTKFRLEKAKILLSNTNMKISEIAEAVGYDDPNYFTTVFRNWVRCSPSEFRRMG</sequence>